<reference evidence="2 3" key="1">
    <citation type="submission" date="2015-09" db="EMBL/GenBank/DDBJ databases">
        <title>Sorangium comparison.</title>
        <authorList>
            <person name="Zaburannyi N."/>
            <person name="Bunk B."/>
            <person name="Overmann J."/>
            <person name="Mueller R."/>
        </authorList>
    </citation>
    <scope>NUCLEOTIDE SEQUENCE [LARGE SCALE GENOMIC DNA]</scope>
    <source>
        <strain evidence="2 3">So ce836</strain>
    </source>
</reference>
<accession>A0A4P2QNW6</accession>
<dbReference type="Proteomes" id="UP000295497">
    <property type="component" value="Chromosome"/>
</dbReference>
<gene>
    <name evidence="2" type="ORF">SOCE836_039420</name>
</gene>
<protein>
    <submittedName>
        <fullName evidence="2">Uncharacterized protein</fullName>
    </submittedName>
</protein>
<evidence type="ECO:0000313" key="2">
    <source>
        <dbReference type="EMBL" id="AUX31809.1"/>
    </source>
</evidence>
<dbReference type="EMBL" id="CP012672">
    <property type="protein sequence ID" value="AUX31809.1"/>
    <property type="molecule type" value="Genomic_DNA"/>
</dbReference>
<name>A0A4P2QNW6_SORCE</name>
<evidence type="ECO:0000313" key="3">
    <source>
        <dbReference type="Proteomes" id="UP000295497"/>
    </source>
</evidence>
<organism evidence="2 3">
    <name type="scientific">Sorangium cellulosum</name>
    <name type="common">Polyangium cellulosum</name>
    <dbReference type="NCBI Taxonomy" id="56"/>
    <lineage>
        <taxon>Bacteria</taxon>
        <taxon>Pseudomonadati</taxon>
        <taxon>Myxococcota</taxon>
        <taxon>Polyangia</taxon>
        <taxon>Polyangiales</taxon>
        <taxon>Polyangiaceae</taxon>
        <taxon>Sorangium</taxon>
    </lineage>
</organism>
<feature type="compositionally biased region" description="Low complexity" evidence="1">
    <location>
        <begin position="31"/>
        <end position="50"/>
    </location>
</feature>
<dbReference type="AlphaFoldDB" id="A0A4P2QNW6"/>
<proteinExistence type="predicted"/>
<feature type="region of interest" description="Disordered" evidence="1">
    <location>
        <begin position="25"/>
        <end position="82"/>
    </location>
</feature>
<evidence type="ECO:0000256" key="1">
    <source>
        <dbReference type="SAM" id="MobiDB-lite"/>
    </source>
</evidence>
<sequence length="82" mass="8261">MVDPSPRDAVVASLAETLTRAVTLGDEEAARAPSPAATRPSAAPARTIAPEGCDPSSPRFPGAGFGDVVPTAGDTMTRARIS</sequence>